<organism evidence="1">
    <name type="scientific">Lepeophtheirus salmonis</name>
    <name type="common">Salmon louse</name>
    <name type="synonym">Caligus salmonis</name>
    <dbReference type="NCBI Taxonomy" id="72036"/>
    <lineage>
        <taxon>Eukaryota</taxon>
        <taxon>Metazoa</taxon>
        <taxon>Ecdysozoa</taxon>
        <taxon>Arthropoda</taxon>
        <taxon>Crustacea</taxon>
        <taxon>Multicrustacea</taxon>
        <taxon>Hexanauplia</taxon>
        <taxon>Copepoda</taxon>
        <taxon>Siphonostomatoida</taxon>
        <taxon>Caligidae</taxon>
        <taxon>Lepeophtheirus</taxon>
    </lineage>
</organism>
<accession>A0A0K2TG08</accession>
<reference evidence="1" key="1">
    <citation type="submission" date="2014-05" db="EMBL/GenBank/DDBJ databases">
        <authorList>
            <person name="Chronopoulou M."/>
        </authorList>
    </citation>
    <scope>NUCLEOTIDE SEQUENCE</scope>
    <source>
        <tissue evidence="1">Whole organism</tissue>
    </source>
</reference>
<evidence type="ECO:0000313" key="1">
    <source>
        <dbReference type="EMBL" id="CDW24381.1"/>
    </source>
</evidence>
<protein>
    <submittedName>
        <fullName evidence="1">Uncharacterized protein</fullName>
    </submittedName>
</protein>
<name>A0A0K2TG08_LEPSM</name>
<proteinExistence type="predicted"/>
<dbReference type="EMBL" id="HACA01007020">
    <property type="protein sequence ID" value="CDW24381.1"/>
    <property type="molecule type" value="Transcribed_RNA"/>
</dbReference>
<sequence>MTKIFMRNARL</sequence>